<evidence type="ECO:0000259" key="3">
    <source>
        <dbReference type="Pfam" id="PF00326"/>
    </source>
</evidence>
<dbReference type="PANTHER" id="PTHR42776:SF4">
    <property type="entry name" value="ACYLAMINO-ACID-RELEASING ENZYME"/>
    <property type="match status" value="1"/>
</dbReference>
<feature type="chain" id="PRO_5040798607" description="Peptidase S9 prolyl oligopeptidase catalytic domain-containing protein" evidence="2">
    <location>
        <begin position="24"/>
        <end position="915"/>
    </location>
</feature>
<reference evidence="4" key="1">
    <citation type="submission" date="2022-07" db="EMBL/GenBank/DDBJ databases">
        <authorList>
            <person name="Criscuolo A."/>
        </authorList>
    </citation>
    <scope>NUCLEOTIDE SEQUENCE</scope>
    <source>
        <strain evidence="4">CIP103197</strain>
    </source>
</reference>
<dbReference type="SUPFAM" id="SSF53474">
    <property type="entry name" value="alpha/beta-Hydrolases"/>
    <property type="match status" value="1"/>
</dbReference>
<accession>A0A9W4QTG0</accession>
<dbReference type="EMBL" id="CAMAPB010000005">
    <property type="protein sequence ID" value="CAH9052431.1"/>
    <property type="molecule type" value="Genomic_DNA"/>
</dbReference>
<dbReference type="Gene3D" id="3.40.50.1820">
    <property type="entry name" value="alpha/beta hydrolase"/>
    <property type="match status" value="1"/>
</dbReference>
<evidence type="ECO:0000256" key="1">
    <source>
        <dbReference type="ARBA" id="ARBA00022801"/>
    </source>
</evidence>
<dbReference type="GO" id="GO:0006508">
    <property type="term" value="P:proteolysis"/>
    <property type="evidence" value="ECO:0007669"/>
    <property type="project" value="InterPro"/>
</dbReference>
<keyword evidence="1" id="KW-0378">Hydrolase</keyword>
<dbReference type="InterPro" id="IPR011042">
    <property type="entry name" value="6-blade_b-propeller_TolB-like"/>
</dbReference>
<feature type="domain" description="Peptidase S9 prolyl oligopeptidase catalytic" evidence="3">
    <location>
        <begin position="720"/>
        <end position="899"/>
    </location>
</feature>
<dbReference type="Pfam" id="PF00326">
    <property type="entry name" value="Peptidase_S9"/>
    <property type="match status" value="1"/>
</dbReference>
<name>A0A9W4QTG0_PSEHA</name>
<evidence type="ECO:0000256" key="2">
    <source>
        <dbReference type="SAM" id="SignalP"/>
    </source>
</evidence>
<protein>
    <recommendedName>
        <fullName evidence="3">Peptidase S9 prolyl oligopeptidase catalytic domain-containing protein</fullName>
    </recommendedName>
</protein>
<keyword evidence="2" id="KW-0732">Signal</keyword>
<dbReference type="Proteomes" id="UP001152447">
    <property type="component" value="Unassembled WGS sequence"/>
</dbReference>
<evidence type="ECO:0000313" key="4">
    <source>
        <dbReference type="EMBL" id="CAH9052431.1"/>
    </source>
</evidence>
<dbReference type="Gene3D" id="2.120.10.30">
    <property type="entry name" value="TolB, C-terminal domain"/>
    <property type="match status" value="1"/>
</dbReference>
<gene>
    <name evidence="4" type="ORF">PSEHALCIP103_00622</name>
</gene>
<evidence type="ECO:0000313" key="5">
    <source>
        <dbReference type="Proteomes" id="UP001152447"/>
    </source>
</evidence>
<dbReference type="InterPro" id="IPR029058">
    <property type="entry name" value="AB_hydrolase_fold"/>
</dbReference>
<comment type="caution">
    <text evidence="4">The sequence shown here is derived from an EMBL/GenBank/DDBJ whole genome shotgun (WGS) entry which is preliminary data.</text>
</comment>
<keyword evidence="5" id="KW-1185">Reference proteome</keyword>
<dbReference type="RefSeq" id="WP_262976114.1">
    <property type="nucleotide sequence ID" value="NZ_CAMAPB010000005.1"/>
</dbReference>
<dbReference type="GO" id="GO:0004252">
    <property type="term" value="F:serine-type endopeptidase activity"/>
    <property type="evidence" value="ECO:0007669"/>
    <property type="project" value="TreeGrafter"/>
</dbReference>
<dbReference type="InterPro" id="IPR001375">
    <property type="entry name" value="Peptidase_S9_cat"/>
</dbReference>
<dbReference type="AlphaFoldDB" id="A0A9W4QTG0"/>
<dbReference type="SUPFAM" id="SSF82171">
    <property type="entry name" value="DPP6 N-terminal domain-like"/>
    <property type="match status" value="1"/>
</dbReference>
<dbReference type="PANTHER" id="PTHR42776">
    <property type="entry name" value="SERINE PEPTIDASE S9 FAMILY MEMBER"/>
    <property type="match status" value="1"/>
</dbReference>
<feature type="signal peptide" evidence="2">
    <location>
        <begin position="1"/>
        <end position="23"/>
    </location>
</feature>
<organism evidence="4 5">
    <name type="scientific">Pseudoalteromonas haloplanktis</name>
    <name type="common">Alteromonas haloplanktis</name>
    <dbReference type="NCBI Taxonomy" id="228"/>
    <lineage>
        <taxon>Bacteria</taxon>
        <taxon>Pseudomonadati</taxon>
        <taxon>Pseudomonadota</taxon>
        <taxon>Gammaproteobacteria</taxon>
        <taxon>Alteromonadales</taxon>
        <taxon>Pseudoalteromonadaceae</taxon>
        <taxon>Pseudoalteromonas</taxon>
    </lineage>
</organism>
<proteinExistence type="predicted"/>
<sequence>MKTQLTLVGCALITSLTSASALANKPLEFKDVFDFKSAKGTQLSENGQILSLSATPYRGNATGQVYSLNSNKLIAEVERGTRPTISKMANWVAFTQVPTLLEKETTKKKSDLKNNLVLVNTQTGEQQSFNNVKDYVLANNGQWLAYRKNENAEEDDKKLDNDSAITADKKDKSYPLVIINLSDKRTHTLESAFTYGISATSDQLLVSQSYVDGGNNQITLFSLDSFTSTVLIDEPGVVASKIAWHPIEKTVAFTLGNYVNDDKRRRQYELTLWQNDTLTTVQSPNPEWLMGKTATLTWAEDGTRLYFENRPKLTAKVKQKEYTDESSLYDFEVIRDHKGLNVWHNNDAQIKPREEQQWNENNKNRHYTAVYHVNSQQVVQLSTPNMPELALNTERATSLLGYSNLAHLEKVMYGGFFADYFAVDINTGKQTPIINDYPFRPSLAPNGQFAAYFDNNQVQLKNLGNNKVSVLSKAINATFADDKHDYPSKQPGYGFAGWLNDSSEILVYSKYDIWSFNVNTKQAKRLTNGKKSNTQYRVIKLDKNQVAFNSNDTLLLSAINLQSKQSEVAKLNLATLEVTKLLTGNKRFDVIKKAKHADKYLFTEQTYQQFPDIYQTDSNFKQPQRVTNLNPQISNFAWGQAPELISYKGFDGEDLQGVLIKPADYKKGDKVPVVVYFYRYMSQRMYDFPKMELNHRPNFPMFTSNGYAIFLPDIRFEIGHPGKSSTQTMINATQKLIDLGIADPDKIGLQGHSWAGYQSAFMITQTDMFKAVVSGAPVSNMTSAYSGIRLKSGLARQFQYETGQSRIGKNLFEAPELYIENSPVFFADKVNTPILIMFGDKDDAVPWHEGVQYYLALRRAGKDATFLQYEGEPHHLKKFPNQVDFSVRMMQYFDHYLKGKPASKWMKEGEAFIEE</sequence>